<evidence type="ECO:0000313" key="2">
    <source>
        <dbReference type="EnsemblMetazoa" id="ACUA026814-PA"/>
    </source>
</evidence>
<evidence type="ECO:0000313" key="3">
    <source>
        <dbReference type="Proteomes" id="UP000075883"/>
    </source>
</evidence>
<keyword evidence="1" id="KW-0732">Signal</keyword>
<reference evidence="3" key="1">
    <citation type="submission" date="2013-09" db="EMBL/GenBank/DDBJ databases">
        <title>The Genome Sequence of Anopheles culicifacies species A.</title>
        <authorList>
            <consortium name="The Broad Institute Genomics Platform"/>
            <person name="Neafsey D.E."/>
            <person name="Besansky N."/>
            <person name="Howell P."/>
            <person name="Walton C."/>
            <person name="Young S.K."/>
            <person name="Zeng Q."/>
            <person name="Gargeya S."/>
            <person name="Fitzgerald M."/>
            <person name="Haas B."/>
            <person name="Abouelleil A."/>
            <person name="Allen A.W."/>
            <person name="Alvarado L."/>
            <person name="Arachchi H.M."/>
            <person name="Berlin A.M."/>
            <person name="Chapman S.B."/>
            <person name="Gainer-Dewar J."/>
            <person name="Goldberg J."/>
            <person name="Griggs A."/>
            <person name="Gujja S."/>
            <person name="Hansen M."/>
            <person name="Howarth C."/>
            <person name="Imamovic A."/>
            <person name="Ireland A."/>
            <person name="Larimer J."/>
            <person name="McCowan C."/>
            <person name="Murphy C."/>
            <person name="Pearson M."/>
            <person name="Poon T.W."/>
            <person name="Priest M."/>
            <person name="Roberts A."/>
            <person name="Saif S."/>
            <person name="Shea T."/>
            <person name="Sisk P."/>
            <person name="Sykes S."/>
            <person name="Wortman J."/>
            <person name="Nusbaum C."/>
            <person name="Birren B."/>
        </authorList>
    </citation>
    <scope>NUCLEOTIDE SEQUENCE [LARGE SCALE GENOMIC DNA]</scope>
    <source>
        <strain evidence="3">A-37</strain>
    </source>
</reference>
<dbReference type="AlphaFoldDB" id="A0A182MUW5"/>
<name>A0A182MUW5_9DIPT</name>
<feature type="signal peptide" evidence="1">
    <location>
        <begin position="1"/>
        <end position="21"/>
    </location>
</feature>
<accession>A0A182MUW5</accession>
<dbReference type="Proteomes" id="UP000075883">
    <property type="component" value="Unassembled WGS sequence"/>
</dbReference>
<dbReference type="EnsemblMetazoa" id="ACUA026814-RA">
    <property type="protein sequence ID" value="ACUA026814-PA"/>
    <property type="gene ID" value="ACUA026814"/>
</dbReference>
<reference evidence="2" key="2">
    <citation type="submission" date="2020-05" db="UniProtKB">
        <authorList>
            <consortium name="EnsemblMetazoa"/>
        </authorList>
    </citation>
    <scope>IDENTIFICATION</scope>
    <source>
        <strain evidence="2">A-37</strain>
    </source>
</reference>
<sequence length="106" mass="11538">MQVPKAFYCIVLLHLMHLTSSETNDGAAQLGTKQLIIIHPAIDTLASLWSAFQGETTTQYPGVQKTPLHTSTEVPPGHYEALQDLLASVMKANKELFSSKDASSVK</sequence>
<dbReference type="VEuPathDB" id="VectorBase:ACUA026814"/>
<organism evidence="2 3">
    <name type="scientific">Anopheles culicifacies</name>
    <dbReference type="NCBI Taxonomy" id="139723"/>
    <lineage>
        <taxon>Eukaryota</taxon>
        <taxon>Metazoa</taxon>
        <taxon>Ecdysozoa</taxon>
        <taxon>Arthropoda</taxon>
        <taxon>Hexapoda</taxon>
        <taxon>Insecta</taxon>
        <taxon>Pterygota</taxon>
        <taxon>Neoptera</taxon>
        <taxon>Endopterygota</taxon>
        <taxon>Diptera</taxon>
        <taxon>Nematocera</taxon>
        <taxon>Culicoidea</taxon>
        <taxon>Culicidae</taxon>
        <taxon>Anophelinae</taxon>
        <taxon>Anopheles</taxon>
        <taxon>culicifacies species complex</taxon>
    </lineage>
</organism>
<keyword evidence="3" id="KW-1185">Reference proteome</keyword>
<proteinExistence type="predicted"/>
<protein>
    <submittedName>
        <fullName evidence="2">Uncharacterized protein</fullName>
    </submittedName>
</protein>
<dbReference type="EMBL" id="AXCM01008664">
    <property type="status" value="NOT_ANNOTATED_CDS"/>
    <property type="molecule type" value="Genomic_DNA"/>
</dbReference>
<feature type="chain" id="PRO_5008128861" evidence="1">
    <location>
        <begin position="22"/>
        <end position="106"/>
    </location>
</feature>
<evidence type="ECO:0000256" key="1">
    <source>
        <dbReference type="SAM" id="SignalP"/>
    </source>
</evidence>